<dbReference type="InterPro" id="IPR017972">
    <property type="entry name" value="Cyt_P450_CS"/>
</dbReference>
<dbReference type="Proteomes" id="UP001222325">
    <property type="component" value="Unassembled WGS sequence"/>
</dbReference>
<proteinExistence type="inferred from homology"/>
<dbReference type="GO" id="GO:0004497">
    <property type="term" value="F:monooxygenase activity"/>
    <property type="evidence" value="ECO:0007669"/>
    <property type="project" value="UniProtKB-KW"/>
</dbReference>
<evidence type="ECO:0000256" key="1">
    <source>
        <dbReference type="ARBA" id="ARBA00001971"/>
    </source>
</evidence>
<dbReference type="InterPro" id="IPR001128">
    <property type="entry name" value="Cyt_P450"/>
</dbReference>
<keyword evidence="12" id="KW-1185">Reference proteome</keyword>
<dbReference type="SUPFAM" id="SSF48264">
    <property type="entry name" value="Cytochrome P450"/>
    <property type="match status" value="1"/>
</dbReference>
<evidence type="ECO:0000313" key="12">
    <source>
        <dbReference type="Proteomes" id="UP001222325"/>
    </source>
</evidence>
<dbReference type="InterPro" id="IPR036396">
    <property type="entry name" value="Cyt_P450_sf"/>
</dbReference>
<evidence type="ECO:0000256" key="3">
    <source>
        <dbReference type="ARBA" id="ARBA00010617"/>
    </source>
</evidence>
<evidence type="ECO:0000256" key="10">
    <source>
        <dbReference type="RuleBase" id="RU000461"/>
    </source>
</evidence>
<keyword evidence="4 9" id="KW-0349">Heme</keyword>
<dbReference type="EMBL" id="JARJCN010000004">
    <property type="protein sequence ID" value="KAJ7101265.1"/>
    <property type="molecule type" value="Genomic_DNA"/>
</dbReference>
<comment type="pathway">
    <text evidence="2">Secondary metabolite biosynthesis.</text>
</comment>
<gene>
    <name evidence="11" type="ORF">B0H15DRAFT_943597</name>
</gene>
<dbReference type="Gene3D" id="1.10.630.10">
    <property type="entry name" value="Cytochrome P450"/>
    <property type="match status" value="1"/>
</dbReference>
<keyword evidence="5 9" id="KW-0479">Metal-binding</keyword>
<comment type="cofactor">
    <cofactor evidence="1 9">
        <name>heme</name>
        <dbReference type="ChEBI" id="CHEBI:30413"/>
    </cofactor>
</comment>
<dbReference type="AlphaFoldDB" id="A0AAD6UFX1"/>
<evidence type="ECO:0000256" key="9">
    <source>
        <dbReference type="PIRSR" id="PIRSR602401-1"/>
    </source>
</evidence>
<dbReference type="CDD" id="cd11065">
    <property type="entry name" value="CYP64-like"/>
    <property type="match status" value="1"/>
</dbReference>
<dbReference type="InterPro" id="IPR002401">
    <property type="entry name" value="Cyt_P450_E_grp-I"/>
</dbReference>
<dbReference type="PANTHER" id="PTHR46300:SF7">
    <property type="entry name" value="P450, PUTATIVE (EUROFUNG)-RELATED"/>
    <property type="match status" value="1"/>
</dbReference>
<dbReference type="GO" id="GO:0016705">
    <property type="term" value="F:oxidoreductase activity, acting on paired donors, with incorporation or reduction of molecular oxygen"/>
    <property type="evidence" value="ECO:0007669"/>
    <property type="project" value="InterPro"/>
</dbReference>
<name>A0AAD6UFX1_9AGAR</name>
<evidence type="ECO:0000313" key="11">
    <source>
        <dbReference type="EMBL" id="KAJ7101265.1"/>
    </source>
</evidence>
<evidence type="ECO:0000256" key="8">
    <source>
        <dbReference type="ARBA" id="ARBA00023033"/>
    </source>
</evidence>
<feature type="binding site" description="axial binding residue" evidence="9">
    <location>
        <position position="446"/>
    </location>
    <ligand>
        <name>heme</name>
        <dbReference type="ChEBI" id="CHEBI:30413"/>
    </ligand>
    <ligandPart>
        <name>Fe</name>
        <dbReference type="ChEBI" id="CHEBI:18248"/>
    </ligandPart>
</feature>
<dbReference type="PRINTS" id="PR00385">
    <property type="entry name" value="P450"/>
</dbReference>
<evidence type="ECO:0000256" key="4">
    <source>
        <dbReference type="ARBA" id="ARBA00022617"/>
    </source>
</evidence>
<dbReference type="PROSITE" id="PS00086">
    <property type="entry name" value="CYTOCHROME_P450"/>
    <property type="match status" value="1"/>
</dbReference>
<evidence type="ECO:0000256" key="5">
    <source>
        <dbReference type="ARBA" id="ARBA00022723"/>
    </source>
</evidence>
<protein>
    <submittedName>
        <fullName evidence="11">Cytochrome P450</fullName>
    </submittedName>
</protein>
<comment type="similarity">
    <text evidence="3 10">Belongs to the cytochrome P450 family.</text>
</comment>
<reference evidence="11" key="1">
    <citation type="submission" date="2023-03" db="EMBL/GenBank/DDBJ databases">
        <title>Massive genome expansion in bonnet fungi (Mycena s.s.) driven by repeated elements and novel gene families across ecological guilds.</title>
        <authorList>
            <consortium name="Lawrence Berkeley National Laboratory"/>
            <person name="Harder C.B."/>
            <person name="Miyauchi S."/>
            <person name="Viragh M."/>
            <person name="Kuo A."/>
            <person name="Thoen E."/>
            <person name="Andreopoulos B."/>
            <person name="Lu D."/>
            <person name="Skrede I."/>
            <person name="Drula E."/>
            <person name="Henrissat B."/>
            <person name="Morin E."/>
            <person name="Kohler A."/>
            <person name="Barry K."/>
            <person name="LaButti K."/>
            <person name="Morin E."/>
            <person name="Salamov A."/>
            <person name="Lipzen A."/>
            <person name="Mereny Z."/>
            <person name="Hegedus B."/>
            <person name="Baldrian P."/>
            <person name="Stursova M."/>
            <person name="Weitz H."/>
            <person name="Taylor A."/>
            <person name="Grigoriev I.V."/>
            <person name="Nagy L.G."/>
            <person name="Martin F."/>
            <person name="Kauserud H."/>
        </authorList>
    </citation>
    <scope>NUCLEOTIDE SEQUENCE</scope>
    <source>
        <strain evidence="11">CBHHK173m</strain>
    </source>
</reference>
<evidence type="ECO:0000256" key="6">
    <source>
        <dbReference type="ARBA" id="ARBA00023002"/>
    </source>
</evidence>
<comment type="caution">
    <text evidence="11">The sequence shown here is derived from an EMBL/GenBank/DDBJ whole genome shotgun (WGS) entry which is preliminary data.</text>
</comment>
<keyword evidence="7 9" id="KW-0408">Iron</keyword>
<dbReference type="GO" id="GO:0020037">
    <property type="term" value="F:heme binding"/>
    <property type="evidence" value="ECO:0007669"/>
    <property type="project" value="InterPro"/>
</dbReference>
<keyword evidence="6 10" id="KW-0560">Oxidoreductase</keyword>
<evidence type="ECO:0000256" key="2">
    <source>
        <dbReference type="ARBA" id="ARBA00005179"/>
    </source>
</evidence>
<accession>A0AAD6UFX1</accession>
<dbReference type="PRINTS" id="PR00463">
    <property type="entry name" value="EP450I"/>
</dbReference>
<dbReference type="InterPro" id="IPR050364">
    <property type="entry name" value="Cytochrome_P450_fung"/>
</dbReference>
<keyword evidence="8 10" id="KW-0503">Monooxygenase</keyword>
<dbReference type="PANTHER" id="PTHR46300">
    <property type="entry name" value="P450, PUTATIVE (EUROFUNG)-RELATED-RELATED"/>
    <property type="match status" value="1"/>
</dbReference>
<organism evidence="11 12">
    <name type="scientific">Mycena belliarum</name>
    <dbReference type="NCBI Taxonomy" id="1033014"/>
    <lineage>
        <taxon>Eukaryota</taxon>
        <taxon>Fungi</taxon>
        <taxon>Dikarya</taxon>
        <taxon>Basidiomycota</taxon>
        <taxon>Agaricomycotina</taxon>
        <taxon>Agaricomycetes</taxon>
        <taxon>Agaricomycetidae</taxon>
        <taxon>Agaricales</taxon>
        <taxon>Marasmiineae</taxon>
        <taxon>Mycenaceae</taxon>
        <taxon>Mycena</taxon>
    </lineage>
</organism>
<sequence>MAFDSPTVPLLALVLGAVLYALRPRRVRSRLPLPPGPKKLPLLGNILDIPATHPWEKYMAWSKELDTDILHVDLAGSSLIVLSSLKATEDLMEKRSAMYSDRARIPMLCEMMGWDFNIAMMRYGDSWRAHRRLFNEGFTAKVSEKYRPKQLAATHGLLRRLLQTPDDFLGHFNQWAAEVIMSVAYGIEVKPKDDPYVLLAHKALRTFSAAGVPGKYLVDSLPWLKHLPAWLPGAGFKRQAREWRKLSQAMRDVPFAETKRQVELGTAPSSLAADSLRALRALRENGNGELYYTEDTLRATAGTMFIGGSDTTVCAVQFFVLAMLANPEAQRRAQAEIDRVTGGRYLPDFADEAALPYVAALVKEVLRWRNVTPFAFPHYVTVEDEYRGYRIPAGSVIMGNTWAILHDEVTYPDPYAFKPERWLLDGKLNPAVPNPDSAFGFGRRLCPGRHTATASLWIAVASILAAFDITKARDACGAEIEPTYKSQSGIIDMPFPFECRITPRSAGAAALVRATADQA</sequence>
<dbReference type="GO" id="GO:0005506">
    <property type="term" value="F:iron ion binding"/>
    <property type="evidence" value="ECO:0007669"/>
    <property type="project" value="InterPro"/>
</dbReference>
<evidence type="ECO:0000256" key="7">
    <source>
        <dbReference type="ARBA" id="ARBA00023004"/>
    </source>
</evidence>
<dbReference type="Pfam" id="PF00067">
    <property type="entry name" value="p450"/>
    <property type="match status" value="1"/>
</dbReference>